<dbReference type="InterPro" id="IPR051910">
    <property type="entry name" value="ComF/GntX_DNA_util-trans"/>
</dbReference>
<accession>A0A285URN7</accession>
<reference evidence="3" key="1">
    <citation type="submission" date="2017-08" db="EMBL/GenBank/DDBJ databases">
        <authorList>
            <person name="Varghese N."/>
            <person name="Submissions S."/>
        </authorList>
    </citation>
    <scope>NUCLEOTIDE SEQUENCE [LARGE SCALE GENOMIC DNA]</scope>
    <source>
        <strain evidence="3">DSM 23173</strain>
    </source>
</reference>
<organism evidence="2 3">
    <name type="scientific">Salinicoccus kekensis</name>
    <dbReference type="NCBI Taxonomy" id="714307"/>
    <lineage>
        <taxon>Bacteria</taxon>
        <taxon>Bacillati</taxon>
        <taxon>Bacillota</taxon>
        <taxon>Bacilli</taxon>
        <taxon>Bacillales</taxon>
        <taxon>Staphylococcaceae</taxon>
        <taxon>Salinicoccus</taxon>
    </lineage>
</organism>
<dbReference type="CDD" id="cd06223">
    <property type="entry name" value="PRTases_typeI"/>
    <property type="match status" value="1"/>
</dbReference>
<dbReference type="Proteomes" id="UP000219412">
    <property type="component" value="Unassembled WGS sequence"/>
</dbReference>
<dbReference type="RefSeq" id="WP_179647208.1">
    <property type="nucleotide sequence ID" value="NZ_OBQF01000006.1"/>
</dbReference>
<dbReference type="PANTHER" id="PTHR47505">
    <property type="entry name" value="DNA UTILIZATION PROTEIN YHGH"/>
    <property type="match status" value="1"/>
</dbReference>
<proteinExistence type="inferred from homology"/>
<evidence type="ECO:0000313" key="2">
    <source>
        <dbReference type="EMBL" id="SOC44367.1"/>
    </source>
</evidence>
<gene>
    <name evidence="2" type="ORF">SAMN05878391_2311</name>
</gene>
<name>A0A285URN7_9STAP</name>
<dbReference type="EMBL" id="OBQF01000006">
    <property type="protein sequence ID" value="SOC44367.1"/>
    <property type="molecule type" value="Genomic_DNA"/>
</dbReference>
<comment type="similarity">
    <text evidence="1">Belongs to the ComF/GntX family.</text>
</comment>
<dbReference type="InterPro" id="IPR029057">
    <property type="entry name" value="PRTase-like"/>
</dbReference>
<dbReference type="SUPFAM" id="SSF53271">
    <property type="entry name" value="PRTase-like"/>
    <property type="match status" value="1"/>
</dbReference>
<protein>
    <submittedName>
        <fullName evidence="2">Competence protein ComFC</fullName>
    </submittedName>
</protein>
<keyword evidence="3" id="KW-1185">Reference proteome</keyword>
<evidence type="ECO:0000256" key="1">
    <source>
        <dbReference type="ARBA" id="ARBA00008007"/>
    </source>
</evidence>
<dbReference type="AlphaFoldDB" id="A0A285URN7"/>
<sequence length="224" mass="26148">MRCLYCHRRLEPELDLLNLFTRPGPLCSECEIRLKEWRKGGRCGRCRRLMGEGEAECRDCIYLKSRFPPVGKIMCMLDYNEEVKMLMHRYKFVRDIALAEVLSYFITVGRRDYDHFVPIPVSPGRFRDRGFNQITEVLKRAGLPQSNLLETGKVKLQSELSRHERMSSANPFTFNEEYRDVRLRDTRILIVDDIYTTGITVHHAAEVLLHHEPAALDVLTFSKA</sequence>
<dbReference type="PANTHER" id="PTHR47505:SF1">
    <property type="entry name" value="DNA UTILIZATION PROTEIN YHGH"/>
    <property type="match status" value="1"/>
</dbReference>
<dbReference type="InterPro" id="IPR000836">
    <property type="entry name" value="PRTase_dom"/>
</dbReference>
<dbReference type="Gene3D" id="3.40.50.2020">
    <property type="match status" value="1"/>
</dbReference>
<evidence type="ECO:0000313" key="3">
    <source>
        <dbReference type="Proteomes" id="UP000219412"/>
    </source>
</evidence>